<keyword evidence="7" id="KW-1133">Transmembrane helix</keyword>
<dbReference type="PANTHER" id="PTHR39188:SF3">
    <property type="entry name" value="STAGE IV SPORULATION PROTEIN FB"/>
    <property type="match status" value="1"/>
</dbReference>
<reference evidence="8 9" key="1">
    <citation type="journal article" date="2020" name="Biotechnol. Biofuels">
        <title>New insights from the biogas microbiome by comprehensive genome-resolved metagenomics of nearly 1600 species originating from multiple anaerobic digesters.</title>
        <authorList>
            <person name="Campanaro S."/>
            <person name="Treu L."/>
            <person name="Rodriguez-R L.M."/>
            <person name="Kovalovszki A."/>
            <person name="Ziels R.M."/>
            <person name="Maus I."/>
            <person name="Zhu X."/>
            <person name="Kougias P.G."/>
            <person name="Basile A."/>
            <person name="Luo G."/>
            <person name="Schluter A."/>
            <person name="Konstantinidis K.T."/>
            <person name="Angelidaki I."/>
        </authorList>
    </citation>
    <scope>NUCLEOTIDE SEQUENCE [LARGE SCALE GENOMIC DNA]</scope>
    <source>
        <strain evidence="8">AS27yjCOA_65</strain>
    </source>
</reference>
<evidence type="ECO:0000313" key="8">
    <source>
        <dbReference type="EMBL" id="NMC64175.1"/>
    </source>
</evidence>
<keyword evidence="4" id="KW-0378">Hydrolase</keyword>
<keyword evidence="6" id="KW-0482">Metalloprotease</keyword>
<dbReference type="EMBL" id="JAAZON010000615">
    <property type="protein sequence ID" value="NMC64175.1"/>
    <property type="molecule type" value="Genomic_DNA"/>
</dbReference>
<evidence type="ECO:0000313" key="9">
    <source>
        <dbReference type="Proteomes" id="UP000524246"/>
    </source>
</evidence>
<dbReference type="GO" id="GO:0006508">
    <property type="term" value="P:proteolysis"/>
    <property type="evidence" value="ECO:0007669"/>
    <property type="project" value="UniProtKB-KW"/>
</dbReference>
<evidence type="ECO:0000256" key="3">
    <source>
        <dbReference type="ARBA" id="ARBA00022670"/>
    </source>
</evidence>
<evidence type="ECO:0000256" key="6">
    <source>
        <dbReference type="ARBA" id="ARBA00023049"/>
    </source>
</evidence>
<dbReference type="GO" id="GO:0008237">
    <property type="term" value="F:metallopeptidase activity"/>
    <property type="evidence" value="ECO:0007669"/>
    <property type="project" value="UniProtKB-KW"/>
</dbReference>
<dbReference type="PANTHER" id="PTHR39188">
    <property type="entry name" value="MEMBRANE-ASSOCIATED ZINC METALLOPROTEASE M50B"/>
    <property type="match status" value="1"/>
</dbReference>
<evidence type="ECO:0008006" key="10">
    <source>
        <dbReference type="Google" id="ProtNLM"/>
    </source>
</evidence>
<feature type="transmembrane region" description="Helical" evidence="7">
    <location>
        <begin position="41"/>
        <end position="60"/>
    </location>
</feature>
<sequence>MEEQKTSWSLDLLMVRNIPVRIHYSFFLLPLYVLLSNRQSAANLSFELALISLLFVCIALHELGHAFMARYFNIETRDITLYPF</sequence>
<gene>
    <name evidence="8" type="ORF">GYA55_13505</name>
</gene>
<comment type="similarity">
    <text evidence="2">Belongs to the peptidase M50B family.</text>
</comment>
<proteinExistence type="inferred from homology"/>
<dbReference type="AlphaFoldDB" id="A0A7X9FTS3"/>
<comment type="cofactor">
    <cofactor evidence="1">
        <name>Zn(2+)</name>
        <dbReference type="ChEBI" id="CHEBI:29105"/>
    </cofactor>
</comment>
<protein>
    <recommendedName>
        <fullName evidence="10">Peptidase M50 domain-containing protein</fullName>
    </recommendedName>
</protein>
<accession>A0A7X9FTS3</accession>
<evidence type="ECO:0000256" key="2">
    <source>
        <dbReference type="ARBA" id="ARBA00007931"/>
    </source>
</evidence>
<feature type="transmembrane region" description="Helical" evidence="7">
    <location>
        <begin position="12"/>
        <end position="35"/>
    </location>
</feature>
<evidence type="ECO:0000256" key="7">
    <source>
        <dbReference type="SAM" id="Phobius"/>
    </source>
</evidence>
<evidence type="ECO:0000256" key="4">
    <source>
        <dbReference type="ARBA" id="ARBA00022801"/>
    </source>
</evidence>
<dbReference type="Proteomes" id="UP000524246">
    <property type="component" value="Unassembled WGS sequence"/>
</dbReference>
<keyword evidence="5" id="KW-0862">Zinc</keyword>
<keyword evidence="7" id="KW-0472">Membrane</keyword>
<evidence type="ECO:0000256" key="1">
    <source>
        <dbReference type="ARBA" id="ARBA00001947"/>
    </source>
</evidence>
<organism evidence="8 9">
    <name type="scientific">SAR324 cluster bacterium</name>
    <dbReference type="NCBI Taxonomy" id="2024889"/>
    <lineage>
        <taxon>Bacteria</taxon>
        <taxon>Deltaproteobacteria</taxon>
        <taxon>SAR324 cluster</taxon>
    </lineage>
</organism>
<name>A0A7X9FTS3_9DELT</name>
<keyword evidence="7" id="KW-0812">Transmembrane</keyword>
<evidence type="ECO:0000256" key="5">
    <source>
        <dbReference type="ARBA" id="ARBA00022833"/>
    </source>
</evidence>
<keyword evidence="3" id="KW-0645">Protease</keyword>
<comment type="caution">
    <text evidence="8">The sequence shown here is derived from an EMBL/GenBank/DDBJ whole genome shotgun (WGS) entry which is preliminary data.</text>
</comment>